<dbReference type="AlphaFoldDB" id="A0A4Y8RJD2"/>
<evidence type="ECO:0000256" key="3">
    <source>
        <dbReference type="ARBA" id="ARBA00023027"/>
    </source>
</evidence>
<gene>
    <name evidence="7" type="ORF">E3C22_12045</name>
</gene>
<comment type="caution">
    <text evidence="7">The sequence shown here is derived from an EMBL/GenBank/DDBJ whole genome shotgun (WGS) entry which is preliminary data.</text>
</comment>
<dbReference type="InterPro" id="IPR036291">
    <property type="entry name" value="NAD(P)-bd_dom_sf"/>
</dbReference>
<dbReference type="EMBL" id="SOZD01000003">
    <property type="protein sequence ID" value="TFF23158.1"/>
    <property type="molecule type" value="Genomic_DNA"/>
</dbReference>
<keyword evidence="1" id="KW-0521">NADP</keyword>
<keyword evidence="8" id="KW-1185">Reference proteome</keyword>
<dbReference type="FunFam" id="3.40.50.720:FF:000213">
    <property type="entry name" value="Putative 2-hydroxyacid dehydrogenase"/>
    <property type="match status" value="1"/>
</dbReference>
<sequence length="328" mass="34278">MRHDVKHDILLVEPMLAEIEARLDAAYQVTRLFAPDGARAADQSAGRIRAVVTGGGTGLSPDWFEKLPSLGLVAVNGVGTDKVDLDLARRRGIHVSTTPGVLTDDVADLGMALILGVMRRLGQGDRLVRSGAWGAGETLPLGSSLTGKRLGILGFGQIGRALAGRAEAFGMKVAYWNRSAVEASESYRRCETAVGLATECDILAVCVAGTAGTERMVGNEILSALGADGVLVNIARGSVVDEEALIAALKGGTIAAAGLDVFVGEPNIRPEFLALDNVLLMPHQGSATIETRLAMGELVLANLDAFFKGETPPTSVIRGERRASAGTR</sequence>
<evidence type="ECO:0000256" key="1">
    <source>
        <dbReference type="ARBA" id="ARBA00022857"/>
    </source>
</evidence>
<dbReference type="SUPFAM" id="SSF52283">
    <property type="entry name" value="Formate/glycerate dehydrogenase catalytic domain-like"/>
    <property type="match status" value="1"/>
</dbReference>
<evidence type="ECO:0000259" key="5">
    <source>
        <dbReference type="Pfam" id="PF00389"/>
    </source>
</evidence>
<feature type="domain" description="D-isomer specific 2-hydroxyacid dehydrogenase catalytic" evidence="5">
    <location>
        <begin position="42"/>
        <end position="316"/>
    </location>
</feature>
<dbReference type="GO" id="GO:0016618">
    <property type="term" value="F:hydroxypyruvate reductase [NAD(P)H] activity"/>
    <property type="evidence" value="ECO:0007669"/>
    <property type="project" value="TreeGrafter"/>
</dbReference>
<dbReference type="CDD" id="cd12156">
    <property type="entry name" value="HPPR"/>
    <property type="match status" value="1"/>
</dbReference>
<dbReference type="OrthoDB" id="9793626at2"/>
<dbReference type="InterPro" id="IPR050223">
    <property type="entry name" value="D-isomer_2-hydroxyacid_DH"/>
</dbReference>
<dbReference type="Gene3D" id="3.40.50.720">
    <property type="entry name" value="NAD(P)-binding Rossmann-like Domain"/>
    <property type="match status" value="2"/>
</dbReference>
<dbReference type="InterPro" id="IPR006139">
    <property type="entry name" value="D-isomer_2_OHA_DH_cat_dom"/>
</dbReference>
<dbReference type="PANTHER" id="PTHR10996:SF178">
    <property type="entry name" value="2-HYDROXYACID DEHYDROGENASE YGL185C-RELATED"/>
    <property type="match status" value="1"/>
</dbReference>
<accession>A0A4Y8RJD2</accession>
<dbReference type="Proteomes" id="UP000298179">
    <property type="component" value="Unassembled WGS sequence"/>
</dbReference>
<feature type="domain" description="D-isomer specific 2-hydroxyacid dehydrogenase NAD-binding" evidence="6">
    <location>
        <begin position="111"/>
        <end position="285"/>
    </location>
</feature>
<dbReference type="InterPro" id="IPR006140">
    <property type="entry name" value="D-isomer_DH_NAD-bd"/>
</dbReference>
<organism evidence="7 8">
    <name type="scientific">Jiella endophytica</name>
    <dbReference type="NCBI Taxonomy" id="2558362"/>
    <lineage>
        <taxon>Bacteria</taxon>
        <taxon>Pseudomonadati</taxon>
        <taxon>Pseudomonadota</taxon>
        <taxon>Alphaproteobacteria</taxon>
        <taxon>Hyphomicrobiales</taxon>
        <taxon>Aurantimonadaceae</taxon>
        <taxon>Jiella</taxon>
    </lineage>
</organism>
<dbReference type="Pfam" id="PF00389">
    <property type="entry name" value="2-Hacid_dh"/>
    <property type="match status" value="1"/>
</dbReference>
<dbReference type="SUPFAM" id="SSF51735">
    <property type="entry name" value="NAD(P)-binding Rossmann-fold domains"/>
    <property type="match status" value="1"/>
</dbReference>
<proteinExistence type="inferred from homology"/>
<evidence type="ECO:0000256" key="2">
    <source>
        <dbReference type="ARBA" id="ARBA00023002"/>
    </source>
</evidence>
<name>A0A4Y8RJD2_9HYPH</name>
<keyword evidence="3" id="KW-0520">NAD</keyword>
<evidence type="ECO:0000313" key="7">
    <source>
        <dbReference type="EMBL" id="TFF23158.1"/>
    </source>
</evidence>
<dbReference type="PANTHER" id="PTHR10996">
    <property type="entry name" value="2-HYDROXYACID DEHYDROGENASE-RELATED"/>
    <property type="match status" value="1"/>
</dbReference>
<reference evidence="7 8" key="1">
    <citation type="submission" date="2019-03" db="EMBL/GenBank/DDBJ databases">
        <title>Jiella endophytica sp. nov., a novel endophytic bacterium isolated from root of Ficus microcarpa Linn. f.</title>
        <authorList>
            <person name="Tuo L."/>
        </authorList>
    </citation>
    <scope>NUCLEOTIDE SEQUENCE [LARGE SCALE GENOMIC DNA]</scope>
    <source>
        <strain evidence="7 8">CBS5Q-3</strain>
    </source>
</reference>
<keyword evidence="2 4" id="KW-0560">Oxidoreductase</keyword>
<dbReference type="Pfam" id="PF02826">
    <property type="entry name" value="2-Hacid_dh_C"/>
    <property type="match status" value="1"/>
</dbReference>
<dbReference type="GO" id="GO:0030267">
    <property type="term" value="F:glyoxylate reductase (NADPH) activity"/>
    <property type="evidence" value="ECO:0007669"/>
    <property type="project" value="TreeGrafter"/>
</dbReference>
<evidence type="ECO:0000259" key="6">
    <source>
        <dbReference type="Pfam" id="PF02826"/>
    </source>
</evidence>
<protein>
    <submittedName>
        <fullName evidence="7">2-hydroxyacid dehydrogenase</fullName>
    </submittedName>
</protein>
<evidence type="ECO:0000256" key="4">
    <source>
        <dbReference type="RuleBase" id="RU003719"/>
    </source>
</evidence>
<evidence type="ECO:0000313" key="8">
    <source>
        <dbReference type="Proteomes" id="UP000298179"/>
    </source>
</evidence>
<comment type="similarity">
    <text evidence="4">Belongs to the D-isomer specific 2-hydroxyacid dehydrogenase family.</text>
</comment>
<dbReference type="GO" id="GO:0005829">
    <property type="term" value="C:cytosol"/>
    <property type="evidence" value="ECO:0007669"/>
    <property type="project" value="TreeGrafter"/>
</dbReference>
<dbReference type="GO" id="GO:0051287">
    <property type="term" value="F:NAD binding"/>
    <property type="evidence" value="ECO:0007669"/>
    <property type="project" value="InterPro"/>
</dbReference>